<feature type="transmembrane region" description="Helical" evidence="1">
    <location>
        <begin position="352"/>
        <end position="374"/>
    </location>
</feature>
<feature type="domain" description="Heparan-alpha-glucosaminide N-acetyltransferase catalytic" evidence="2">
    <location>
        <begin position="10"/>
        <end position="219"/>
    </location>
</feature>
<gene>
    <name evidence="3" type="ORF">IQ13_1193</name>
</gene>
<reference evidence="3 4" key="1">
    <citation type="journal article" date="2015" name="Stand. Genomic Sci.">
        <title>Genomic Encyclopedia of Bacterial and Archaeal Type Strains, Phase III: the genomes of soil and plant-associated and newly described type strains.</title>
        <authorList>
            <person name="Whitman W.B."/>
            <person name="Woyke T."/>
            <person name="Klenk H.P."/>
            <person name="Zhou Y."/>
            <person name="Lilburn T.G."/>
            <person name="Beck B.J."/>
            <person name="De Vos P."/>
            <person name="Vandamme P."/>
            <person name="Eisen J.A."/>
            <person name="Garrity G."/>
            <person name="Hugenholtz P."/>
            <person name="Kyrpides N.C."/>
        </authorList>
    </citation>
    <scope>NUCLEOTIDE SEQUENCE [LARGE SCALE GENOMIC DNA]</scope>
    <source>
        <strain evidence="3 4">CGMCC 1.7271</strain>
    </source>
</reference>
<keyword evidence="4" id="KW-1185">Reference proteome</keyword>
<organism evidence="3 4">
    <name type="scientific">Lacibacter cauensis</name>
    <dbReference type="NCBI Taxonomy" id="510947"/>
    <lineage>
        <taxon>Bacteria</taxon>
        <taxon>Pseudomonadati</taxon>
        <taxon>Bacteroidota</taxon>
        <taxon>Chitinophagia</taxon>
        <taxon>Chitinophagales</taxon>
        <taxon>Chitinophagaceae</taxon>
        <taxon>Lacibacter</taxon>
    </lineage>
</organism>
<dbReference type="EMBL" id="VLLE01000003">
    <property type="protein sequence ID" value="TWI83087.1"/>
    <property type="molecule type" value="Genomic_DNA"/>
</dbReference>
<feature type="transmembrane region" description="Helical" evidence="1">
    <location>
        <begin position="274"/>
        <end position="291"/>
    </location>
</feature>
<sequence length="396" mass="45527">MQQPLSVSKRITSIDLLRGTVMIIMALDHVRDYFHADAFLYDPLDLAKTSPALFFTRWITHFCAPVFIFLAGTSALLSGQKKSKKELSLFLLKRGAWLIFLELTLITFLWNFDLAFTNIYFIVIWTLGISMVILAALIHLPVKFIFVIGLVLVAAHNLFDQVHVPGNSLKAFGWSLLHDQMFFTWQGKNILVGYPVLPWIGVMALGYCFGTLFTAAYSVQQRKKLLLLIGGTAVALFIIIRCINVYGDPVPWSTQSSPFYTFLSFIKANKYPPSLLYVLMTLGPAILFLAFTENTANKISNIISVYGRVPMFYYLTHIFLVHLFAMLAAEFFTDFSWKAWILKQPLWFAEDLKGYGFSLSVVYLVWIFIVVALYPLCKRYDRYKINHKEKWWLSYL</sequence>
<dbReference type="Proteomes" id="UP000316167">
    <property type="component" value="Unassembled WGS sequence"/>
</dbReference>
<feature type="transmembrane region" description="Helical" evidence="1">
    <location>
        <begin position="58"/>
        <end position="79"/>
    </location>
</feature>
<name>A0A562SP62_9BACT</name>
<proteinExistence type="predicted"/>
<dbReference type="AlphaFoldDB" id="A0A562SP62"/>
<evidence type="ECO:0000256" key="1">
    <source>
        <dbReference type="SAM" id="Phobius"/>
    </source>
</evidence>
<feature type="transmembrane region" description="Helical" evidence="1">
    <location>
        <begin position="196"/>
        <end position="218"/>
    </location>
</feature>
<evidence type="ECO:0000313" key="4">
    <source>
        <dbReference type="Proteomes" id="UP000316167"/>
    </source>
</evidence>
<feature type="transmembrane region" description="Helical" evidence="1">
    <location>
        <begin position="312"/>
        <end position="332"/>
    </location>
</feature>
<comment type="caution">
    <text evidence="3">The sequence shown here is derived from an EMBL/GenBank/DDBJ whole genome shotgun (WGS) entry which is preliminary data.</text>
</comment>
<evidence type="ECO:0000259" key="2">
    <source>
        <dbReference type="Pfam" id="PF07786"/>
    </source>
</evidence>
<protein>
    <submittedName>
        <fullName evidence="3">Putative membrane protein</fullName>
    </submittedName>
</protein>
<keyword evidence="1" id="KW-0472">Membrane</keyword>
<feature type="transmembrane region" description="Helical" evidence="1">
    <location>
        <begin position="118"/>
        <end position="137"/>
    </location>
</feature>
<dbReference type="PANTHER" id="PTHR40407">
    <property type="entry name" value="MEMBRANE PROTEIN-LIKE PROTEIN"/>
    <property type="match status" value="1"/>
</dbReference>
<dbReference type="RefSeq" id="WP_144885173.1">
    <property type="nucleotide sequence ID" value="NZ_VLLE01000003.1"/>
</dbReference>
<dbReference type="Pfam" id="PF07786">
    <property type="entry name" value="HGSNAT_cat"/>
    <property type="match status" value="1"/>
</dbReference>
<accession>A0A562SP62</accession>
<feature type="transmembrane region" description="Helical" evidence="1">
    <location>
        <begin position="225"/>
        <end position="246"/>
    </location>
</feature>
<keyword evidence="1" id="KW-1133">Transmembrane helix</keyword>
<dbReference type="OrthoDB" id="508112at2"/>
<dbReference type="PANTHER" id="PTHR40407:SF1">
    <property type="entry name" value="HEPARAN-ALPHA-GLUCOSAMINIDE N-ACETYLTRANSFERASE CATALYTIC DOMAIN-CONTAINING PROTEIN"/>
    <property type="match status" value="1"/>
</dbReference>
<dbReference type="InterPro" id="IPR012429">
    <property type="entry name" value="HGSNAT_cat"/>
</dbReference>
<evidence type="ECO:0000313" key="3">
    <source>
        <dbReference type="EMBL" id="TWI83087.1"/>
    </source>
</evidence>
<keyword evidence="1" id="KW-0812">Transmembrane</keyword>
<feature type="transmembrane region" description="Helical" evidence="1">
    <location>
        <begin position="91"/>
        <end position="112"/>
    </location>
</feature>